<reference evidence="1 2" key="1">
    <citation type="journal article" date="2021" name="G3 (Bethesda)">
        <title>Genomic diversity, chromosomal rearrangements, and interspecies hybridization in the ogataea polymorpha species complex.</title>
        <authorList>
            <person name="Hanson S.J."/>
            <person name="Cinneide E.O."/>
            <person name="Salzberg L.I."/>
            <person name="Wolfe K.H."/>
            <person name="McGowan J."/>
            <person name="Fitzpatrick D.A."/>
            <person name="Matlin K."/>
        </authorList>
    </citation>
    <scope>NUCLEOTIDE SEQUENCE [LARGE SCALE GENOMIC DNA]</scope>
    <source>
        <strain evidence="1">51-138</strain>
    </source>
</reference>
<keyword evidence="2" id="KW-1185">Reference proteome</keyword>
<sequence length="81" mass="9266">MAPLGTYMQHRPFQTHASEDGLFSSPVLRFTDSVHNKLHDGFRLRNTGTGINSCEEAEKFYTSMRIQTIKLEFMIAMILSL</sequence>
<organism evidence="1 2">
    <name type="scientific">Pichia angusta</name>
    <name type="common">Yeast</name>
    <name type="synonym">Hansenula polymorpha</name>
    <dbReference type="NCBI Taxonomy" id="870730"/>
    <lineage>
        <taxon>Eukaryota</taxon>
        <taxon>Fungi</taxon>
        <taxon>Dikarya</taxon>
        <taxon>Ascomycota</taxon>
        <taxon>Saccharomycotina</taxon>
        <taxon>Pichiomycetes</taxon>
        <taxon>Pichiales</taxon>
        <taxon>Pichiaceae</taxon>
        <taxon>Ogataea</taxon>
    </lineage>
</organism>
<gene>
    <name evidence="1" type="ORF">KL940_003729</name>
</gene>
<evidence type="ECO:0000313" key="2">
    <source>
        <dbReference type="Proteomes" id="UP001197328"/>
    </source>
</evidence>
<name>A0ABQ7RTN7_PICAN</name>
<proteinExistence type="predicted"/>
<protein>
    <submittedName>
        <fullName evidence="1">Uncharacterized protein</fullName>
    </submittedName>
</protein>
<accession>A0ABQ7RTN7</accession>
<comment type="caution">
    <text evidence="1">The sequence shown here is derived from an EMBL/GenBank/DDBJ whole genome shotgun (WGS) entry which is preliminary data.</text>
</comment>
<dbReference type="Proteomes" id="UP001197328">
    <property type="component" value="Unassembled WGS sequence"/>
</dbReference>
<dbReference type="EMBL" id="JAHLVD010000010">
    <property type="protein sequence ID" value="KAG7847393.1"/>
    <property type="molecule type" value="Genomic_DNA"/>
</dbReference>
<evidence type="ECO:0000313" key="1">
    <source>
        <dbReference type="EMBL" id="KAG7847393.1"/>
    </source>
</evidence>